<dbReference type="GO" id="GO:1904263">
    <property type="term" value="P:positive regulation of TORC1 signaling"/>
    <property type="evidence" value="ECO:0007669"/>
    <property type="project" value="TreeGrafter"/>
</dbReference>
<feature type="compositionally biased region" description="Polar residues" evidence="5">
    <location>
        <begin position="1462"/>
        <end position="1471"/>
    </location>
</feature>
<evidence type="ECO:0000259" key="6">
    <source>
        <dbReference type="PROSITE" id="PS50086"/>
    </source>
</evidence>
<evidence type="ECO:0000313" key="8">
    <source>
        <dbReference type="Proteomes" id="UP000045706"/>
    </source>
</evidence>
<organism evidence="7 8">
    <name type="scientific">Verticillium longisporum</name>
    <name type="common">Verticillium dahliae var. longisporum</name>
    <dbReference type="NCBI Taxonomy" id="100787"/>
    <lineage>
        <taxon>Eukaryota</taxon>
        <taxon>Fungi</taxon>
        <taxon>Dikarya</taxon>
        <taxon>Ascomycota</taxon>
        <taxon>Pezizomycotina</taxon>
        <taxon>Sordariomycetes</taxon>
        <taxon>Hypocreomycetidae</taxon>
        <taxon>Glomerellales</taxon>
        <taxon>Plectosphaerellaceae</taxon>
        <taxon>Verticillium</taxon>
    </lineage>
</organism>
<dbReference type="InterPro" id="IPR036322">
    <property type="entry name" value="WD40_repeat_dom_sf"/>
</dbReference>
<dbReference type="InterPro" id="IPR035969">
    <property type="entry name" value="Rab-GAP_TBC_sf"/>
</dbReference>
<reference evidence="8" key="1">
    <citation type="submission" date="2015-05" db="EMBL/GenBank/DDBJ databases">
        <authorList>
            <person name="Fogelqvist Johan"/>
        </authorList>
    </citation>
    <scope>NUCLEOTIDE SEQUENCE [LARGE SCALE GENOMIC DNA]</scope>
</reference>
<dbReference type="InterPro" id="IPR037593">
    <property type="entry name" value="MIOS/Sea4"/>
</dbReference>
<feature type="compositionally biased region" description="Polar residues" evidence="5">
    <location>
        <begin position="1730"/>
        <end position="1740"/>
    </location>
</feature>
<evidence type="ECO:0000256" key="1">
    <source>
        <dbReference type="ARBA" id="ARBA00004300"/>
    </source>
</evidence>
<dbReference type="SMART" id="SM00164">
    <property type="entry name" value="TBC"/>
    <property type="match status" value="1"/>
</dbReference>
<dbReference type="EMBL" id="CVQI01008224">
    <property type="protein sequence ID" value="CRK17666.1"/>
    <property type="molecule type" value="Genomic_DNA"/>
</dbReference>
<evidence type="ECO:0000256" key="3">
    <source>
        <dbReference type="ARBA" id="ARBA00022574"/>
    </source>
</evidence>
<comment type="similarity">
    <text evidence="2">Belongs to the WD repeat mio family.</text>
</comment>
<feature type="domain" description="Rab-GAP TBC" evidence="6">
    <location>
        <begin position="1127"/>
        <end position="1400"/>
    </location>
</feature>
<sequence length="1830" mass="203577">MDRPEPGLIKWSPLAGHNRFIHINLQHRVVQLYEPNGVAQQGRFDYKQISKHDDFPALTTYDWSPSFPGLLAVGGQNGGVNLLRMDDNSSDYIELGLKMTRMCQAVAFNTQGILAVGLERVRMDQSLHIWDLNRLSMDKVAKGFAKDMAPFTEPVTRLEHSASISSIKFFEDNPQTLVIGLKSQGLRVYDLRDPSTAKLQFSTRCNNNLAIDPDPNYFASSALDQPGVLVWDRRATSRAVASPAYLSAVDEEEVSWGAALSLQNAVETDEPSLGDSKHSLVRSLRYCRDHRGLLGVLTRTGQLKVLQTNREHTSAEMELAGSPELMQVKKSYEMDVNFSDSNSKNDRIVSFDWVTLGSNPLQPRVLVLRANGAMEILEQPSHASDHLYKLSSWKSPHRGLEDGAGYQSLLNFEPSQCADMYGPLLLEQALSDVPLFGKKKANIPAVIEKTLRSNPSAADVKTERPSHLSIYPETLHGHSIAVSLRTMRDVAGKKASKQKKASATTDHATENGAVGEVADEIADLSVSEEGPKSCRQLHEDLLSVLPQANWLNPEAQSDIDHAMLLRAKERYLFDPARNRAVVSDDLWLRYLWDWIADAEDAAEDGGMKLHPLDLSYMGVATIWGNDLGNKPSSRLPEASPIPEVTLWEKCIGNICKKRRLPRYQGAHTKKPFHRQLCLDICTWGDTTRHEQDDSPPVGNGDYPSPLHTMETARALFRGEIGKAVQILKKASADHPELLFVSLALQLIDKGDKRLAKEQLDFDVALASKTDPYLRAISSLIATGDWTAVANQKSLPLSDRAYVAFRTFDDTQLTKWLGEQVSIATETGDIEGIVLFGITDRMVDVFAKYVGKFNDFQTATLVMSICAPRYIDDYRCTAWRNAYRAYLQRHKAFFLRTKFEVESTKKSKRDGRPTIKPPSRQIALRCVFCDAETTVPSHNGSAPPAGAPDTRNPLMVTSISAGVSCPNCGRHLPRCVVCLEVVGIPRSDRPEAAADMDTRMAARFPTFCLKCEHVLHLDHARHWFARHVECPVPECRCKSWWATPRCGVVEPLRFERDRGTQLPHLDAPFELSHCLSSPDATVIISRQRSAGTMALSGHAQTRWIETIKHTHSLADLQRAIKYNGVSSPCLAGYRSVCWKIFLLFQTVNKESWVQTLSENRDYYSEQRDHFLKFIKHPEELANVAVDPLADDPDSPWNTLRQDEIIRAEIAQDVQRLPEEPFYHEELTQTMIVDILFMYCKLHPNNGGYRQGMHELLAPIVLVLHQDAQNVQTTTDEASADATMWNVLSPASIEHDAFALFDKIMRRAQAFYEVKDSITRAALASASRDQSETSAIVEKSRHIHEVCLAKVDPELSKHLKDVEVLPQIFLMEFPFAQLLVLWDHLFAIDPSLDLIDLVCVAMLLRIRWQLLNADYSVCLMLLLKYPAPDKHHAPHTFVDDAIYLRDHLDTSGGATLVMKYTGKFPSSSVSSARPRTPTRKPLPSSPHIRASRSPLASPGRFIQQQGGVEAIFQGAAKNVLERGERLGINQAVRDAMGEIKRNVQGFNEARQLPRTARQTLVDDSATRAMSAMRERNRLLANMLEESIASLKMATSEMADDEKTRELVETAAAKVQFVKVHLEDSTIDVPDLDLPASAADMEEKDDVVMEGNTDASPLLNVRDAEDATAALSGLQLAEQADVKTPDISIDAMDISKETLLDPTREADAQPSVAEKTNGSLGVKHPPRPAPIPTRSTLAQSSFSWMLEPDETVHSSSESLPPQTSSAAQARKQSGTRGKRISNSVNRDRNAFLFGEVTAESDGASQPSTDDIFGMEPMTAKHKGKGPETGPGPL</sequence>
<dbReference type="SUPFAM" id="SSF47923">
    <property type="entry name" value="Ypt/Rab-GAP domain of gyp1p"/>
    <property type="match status" value="2"/>
</dbReference>
<feature type="region of interest" description="Disordered" evidence="5">
    <location>
        <begin position="1462"/>
        <end position="1497"/>
    </location>
</feature>
<dbReference type="Gene3D" id="1.10.472.80">
    <property type="entry name" value="Ypt/Rab-GAP domain of gyp1p, domain 3"/>
    <property type="match status" value="1"/>
</dbReference>
<evidence type="ECO:0000256" key="4">
    <source>
        <dbReference type="ARBA" id="ARBA00022737"/>
    </source>
</evidence>
<dbReference type="Pfam" id="PF00566">
    <property type="entry name" value="RabGAP-TBC"/>
    <property type="match status" value="1"/>
</dbReference>
<feature type="compositionally biased region" description="Low complexity" evidence="5">
    <location>
        <begin position="1751"/>
        <end position="1762"/>
    </location>
</feature>
<dbReference type="Pfam" id="PF17034">
    <property type="entry name" value="zinc_ribbon_16"/>
    <property type="match status" value="1"/>
</dbReference>
<dbReference type="InterPro" id="IPR049092">
    <property type="entry name" value="MIOS_a-sol"/>
</dbReference>
<dbReference type="FunFam" id="1.10.8.270:FF:000031">
    <property type="entry name" value="TBC1 domain family member 5"/>
    <property type="match status" value="1"/>
</dbReference>
<dbReference type="InterPro" id="IPR000195">
    <property type="entry name" value="Rab-GAP-TBC_dom"/>
</dbReference>
<feature type="region of interest" description="Disordered" evidence="5">
    <location>
        <begin position="1697"/>
        <end position="1830"/>
    </location>
</feature>
<evidence type="ECO:0000256" key="2">
    <source>
        <dbReference type="ARBA" id="ARBA00009713"/>
    </source>
</evidence>
<accession>A0A0G4L6R2</accession>
<dbReference type="FunFam" id="2.130.10.10:FF:001167">
    <property type="entry name" value="Uncharacterized protein"/>
    <property type="match status" value="1"/>
</dbReference>
<gene>
    <name evidence="7" type="ORF">BN1723_011376</name>
</gene>
<dbReference type="Pfam" id="PF21719">
    <property type="entry name" value="MIOS_a-sol"/>
    <property type="match status" value="1"/>
</dbReference>
<protein>
    <recommendedName>
        <fullName evidence="6">Rab-GAP TBC domain-containing protein</fullName>
    </recommendedName>
</protein>
<proteinExistence type="inferred from homology"/>
<evidence type="ECO:0000256" key="5">
    <source>
        <dbReference type="SAM" id="MobiDB-lite"/>
    </source>
</evidence>
<dbReference type="InterPro" id="IPR031488">
    <property type="entry name" value="Zn_ribbon_mio"/>
</dbReference>
<dbReference type="Gene3D" id="1.10.8.270">
    <property type="entry name" value="putative rabgap domain of human tbc1 domain family member 14 like domains"/>
    <property type="match status" value="1"/>
</dbReference>
<comment type="subcellular location">
    <subcellularLocation>
        <location evidence="1">Cytoplasm</location>
        <location evidence="1">Cytoskeleton</location>
        <location evidence="1">Microtubule organizing center</location>
        <location evidence="1">Centrosome</location>
    </subcellularLocation>
</comment>
<dbReference type="InterPro" id="IPR015943">
    <property type="entry name" value="WD40/YVTN_repeat-like_dom_sf"/>
</dbReference>
<keyword evidence="3" id="KW-0853">WD repeat</keyword>
<evidence type="ECO:0000313" key="7">
    <source>
        <dbReference type="EMBL" id="CRK17666.1"/>
    </source>
</evidence>
<dbReference type="SUPFAM" id="SSF50978">
    <property type="entry name" value="WD40 repeat-like"/>
    <property type="match status" value="1"/>
</dbReference>
<keyword evidence="4" id="KW-0677">Repeat</keyword>
<dbReference type="GO" id="GO:0005737">
    <property type="term" value="C:cytoplasm"/>
    <property type="evidence" value="ECO:0007669"/>
    <property type="project" value="TreeGrafter"/>
</dbReference>
<name>A0A0G4L6R2_VERLO</name>
<dbReference type="Proteomes" id="UP000045706">
    <property type="component" value="Unassembled WGS sequence"/>
</dbReference>
<feature type="compositionally biased region" description="Polar residues" evidence="5">
    <location>
        <begin position="1763"/>
        <end position="1781"/>
    </location>
</feature>
<dbReference type="PANTHER" id="PTHR16453">
    <property type="entry name" value="WD40 DOMAIN-CONTAINING PROTEIN MIO FAMILY MEMBER"/>
    <property type="match status" value="1"/>
</dbReference>
<dbReference type="Gene3D" id="2.130.10.10">
    <property type="entry name" value="YVTN repeat-like/Quinoprotein amine dehydrogenase"/>
    <property type="match status" value="1"/>
</dbReference>
<dbReference type="PROSITE" id="PS50086">
    <property type="entry name" value="TBC_RABGAP"/>
    <property type="match status" value="1"/>
</dbReference>
<dbReference type="PANTHER" id="PTHR16453:SF9">
    <property type="entry name" value="GATOR COMPLEX PROTEIN MIOS"/>
    <property type="match status" value="1"/>
</dbReference>